<gene>
    <name evidence="5" type="ORF">SAMN05444920_115151</name>
</gene>
<dbReference type="PROSITE" id="PS00687">
    <property type="entry name" value="ALDEHYDE_DEHYDR_GLU"/>
    <property type="match status" value="1"/>
</dbReference>
<organism evidence="5 6">
    <name type="scientific">Nonomuraea solani</name>
    <dbReference type="NCBI Taxonomy" id="1144553"/>
    <lineage>
        <taxon>Bacteria</taxon>
        <taxon>Bacillati</taxon>
        <taxon>Actinomycetota</taxon>
        <taxon>Actinomycetes</taxon>
        <taxon>Streptosporangiales</taxon>
        <taxon>Streptosporangiaceae</taxon>
        <taxon>Nonomuraea</taxon>
    </lineage>
</organism>
<dbReference type="Gene3D" id="3.40.309.10">
    <property type="entry name" value="Aldehyde Dehydrogenase, Chain A, domain 2"/>
    <property type="match status" value="1"/>
</dbReference>
<reference evidence="5 6" key="1">
    <citation type="submission" date="2016-10" db="EMBL/GenBank/DDBJ databases">
        <authorList>
            <person name="de Groot N.N."/>
        </authorList>
    </citation>
    <scope>NUCLEOTIDE SEQUENCE [LARGE SCALE GENOMIC DNA]</scope>
    <source>
        <strain evidence="5 6">CGMCC 4.7037</strain>
    </source>
</reference>
<dbReference type="EMBL" id="FNVT01000015">
    <property type="protein sequence ID" value="SEH00172.1"/>
    <property type="molecule type" value="Genomic_DNA"/>
</dbReference>
<evidence type="ECO:0000256" key="1">
    <source>
        <dbReference type="ARBA" id="ARBA00023002"/>
    </source>
</evidence>
<dbReference type="PANTHER" id="PTHR11699">
    <property type="entry name" value="ALDEHYDE DEHYDROGENASE-RELATED"/>
    <property type="match status" value="1"/>
</dbReference>
<dbReference type="Proteomes" id="UP000236732">
    <property type="component" value="Unassembled WGS sequence"/>
</dbReference>
<dbReference type="GO" id="GO:0016620">
    <property type="term" value="F:oxidoreductase activity, acting on the aldehyde or oxo group of donors, NAD or NADP as acceptor"/>
    <property type="evidence" value="ECO:0007669"/>
    <property type="project" value="InterPro"/>
</dbReference>
<dbReference type="SUPFAM" id="SSF53720">
    <property type="entry name" value="ALDH-like"/>
    <property type="match status" value="1"/>
</dbReference>
<dbReference type="InterPro" id="IPR029510">
    <property type="entry name" value="Ald_DH_CS_GLU"/>
</dbReference>
<dbReference type="AlphaFoldDB" id="A0A1H6EQT4"/>
<comment type="similarity">
    <text evidence="3">Belongs to the aldehyde dehydrogenase family.</text>
</comment>
<protein>
    <submittedName>
        <fullName evidence="5">Succinate-semialdehyde dehydrogenase / glutarate-semialdehyde dehydrogenase</fullName>
    </submittedName>
</protein>
<evidence type="ECO:0000256" key="3">
    <source>
        <dbReference type="RuleBase" id="RU003345"/>
    </source>
</evidence>
<feature type="active site" evidence="2">
    <location>
        <position position="241"/>
    </location>
</feature>
<dbReference type="InterPro" id="IPR016163">
    <property type="entry name" value="Ald_DH_C"/>
</dbReference>
<keyword evidence="6" id="KW-1185">Reference proteome</keyword>
<evidence type="ECO:0000313" key="6">
    <source>
        <dbReference type="Proteomes" id="UP000236732"/>
    </source>
</evidence>
<keyword evidence="1 3" id="KW-0560">Oxidoreductase</keyword>
<dbReference type="OrthoDB" id="6882680at2"/>
<feature type="domain" description="Aldehyde dehydrogenase" evidence="4">
    <location>
        <begin position="12"/>
        <end position="461"/>
    </location>
</feature>
<dbReference type="RefSeq" id="WP_103961337.1">
    <property type="nucleotide sequence ID" value="NZ_FNVT01000015.1"/>
</dbReference>
<proteinExistence type="inferred from homology"/>
<evidence type="ECO:0000313" key="5">
    <source>
        <dbReference type="EMBL" id="SEH00172.1"/>
    </source>
</evidence>
<evidence type="ECO:0000256" key="2">
    <source>
        <dbReference type="PROSITE-ProRule" id="PRU10007"/>
    </source>
</evidence>
<name>A0A1H6EQT4_9ACTN</name>
<dbReference type="Gene3D" id="3.40.605.10">
    <property type="entry name" value="Aldehyde Dehydrogenase, Chain A, domain 1"/>
    <property type="match status" value="1"/>
</dbReference>
<dbReference type="InterPro" id="IPR016161">
    <property type="entry name" value="Ald_DH/histidinol_DH"/>
</dbReference>
<sequence length="466" mass="48224">MRTLRNLIGGTWEDSRGAEFHDVIDPATEEVAGRCPSGSPEDVRLAVDAALQAQPAWAALPVAERVDRLSRWADTIAAHAGELAEIECREMGKPVPLGQAFIGGAAQSLKVAAAEALDYAFEETIAESGTTIVRSPVGVAAVIVPWNFPVPMILGALGPLLAAGNTVVLKPSERSPMSAVRLLELMDLPPGVVNLVLGDSRAGEPLVADERIGLVHFTGSVAAGRRVGALSGGLLRRSILELGGKDPVVVDAGVDPVATAAAVAFGAFANSGQICTSMERIYVHQDVAGAFIDALVAAAGTYTLGDGRDAGTVLGPLVDRRQRDIVVRHVTDAVERGATVLAGGTVPEGRGFFYPATVLTGVDDSMLVMTEETFGPLAPVVVVSSFEEGLERAGATPYGLAATVYTGDPAHMAAARRIPAGVVWVNQWQGGGPERLYEPAGDSGMGATGARAAYDAATRPTSIHTS</sequence>
<dbReference type="Pfam" id="PF00171">
    <property type="entry name" value="Aldedh"/>
    <property type="match status" value="1"/>
</dbReference>
<evidence type="ECO:0000259" key="4">
    <source>
        <dbReference type="Pfam" id="PF00171"/>
    </source>
</evidence>
<dbReference type="InterPro" id="IPR015590">
    <property type="entry name" value="Aldehyde_DH_dom"/>
</dbReference>
<dbReference type="InterPro" id="IPR016162">
    <property type="entry name" value="Ald_DH_N"/>
</dbReference>
<accession>A0A1H6EQT4</accession>